<evidence type="ECO:0008006" key="4">
    <source>
        <dbReference type="Google" id="ProtNLM"/>
    </source>
</evidence>
<comment type="caution">
    <text evidence="2">The sequence shown here is derived from an EMBL/GenBank/DDBJ whole genome shotgun (WGS) entry which is preliminary data.</text>
</comment>
<feature type="region of interest" description="Disordered" evidence="1">
    <location>
        <begin position="1568"/>
        <end position="1594"/>
    </location>
</feature>
<keyword evidence="3" id="KW-1185">Reference proteome</keyword>
<gene>
    <name evidence="2" type="ORF">PCOR1329_LOCUS6445</name>
</gene>
<protein>
    <recommendedName>
        <fullName evidence="4">Calmodulin</fullName>
    </recommendedName>
</protein>
<feature type="region of interest" description="Disordered" evidence="1">
    <location>
        <begin position="184"/>
        <end position="205"/>
    </location>
</feature>
<feature type="compositionally biased region" description="Basic and acidic residues" evidence="1">
    <location>
        <begin position="105"/>
        <end position="120"/>
    </location>
</feature>
<evidence type="ECO:0000313" key="3">
    <source>
        <dbReference type="Proteomes" id="UP001189429"/>
    </source>
</evidence>
<feature type="compositionally biased region" description="Basic residues" evidence="1">
    <location>
        <begin position="371"/>
        <end position="383"/>
    </location>
</feature>
<evidence type="ECO:0000313" key="2">
    <source>
        <dbReference type="EMBL" id="CAK0797312.1"/>
    </source>
</evidence>
<sequence length="2041" mass="223664">MALNNTQPLPTSISDPRAPRHELVQLLWKAGVSEDVILRYTGARSEGGLGCTAVSDFAGLYTETTYEDKVEAEVIKIEAHKDDPLEVARVRVSWTLARSELQRALRQRTEGAGPDGREDWDTPLTTPEEEQRADDFGKAYDNLVFESESQPLKTLIGRQWREFVSSTRAVTTLRLEKMRTEADLQGVRQKAPKKTPIGGGYHITKDEEKEARLPEIKIQSVLQFLKCLKVLTHLWAPCGAALVDSKEDVDKATHQPKKVRQCHLEVCVRYYDFVLLKLLDHPGTLHEKVLWAYDRDRTTRNKARTLYQQGWPWGEALVASFTNHCALEWKVTGVGISSGAPNLIKPEDDSDDDMGAPPKRLAAPKKGAQALKHKKTTSQKVQKATKRTAKACANYNSARGCAKNPKQCPHKKLHVCSNCGLFGRPAFKWRRPDPGAKATQPLRGSELAQPSRALRHQRVLGASCAALRSQDCAASERLEGLDVDSLLRRVAAADCDIVFLICCACTGSSSDLKSVGGDTARFLTDFVQLRDRMSSAVRRDQSRQFAWLYEDSAGVGESYRTQLSNILGCEPVLLNAADWGWVVPAGVAAKGLTVLRYTGPPIPRSWEPCDGATWAFRNEVGRRSTTPPGTGYAPTYADGRFLPFTAMRPHAADRPPQVHVEDKHVYQRFLADGRMQPLHAHVRGNMMQYSDGQLRPLMAAEREVLMGYPHEYSRQVLPADGSGLDVEMTRRSAVGTASHVPSIVMLLGLLLFPAGCPAQRMRPSCPSRAYCLQWQERHGAGTVWDSEWAPPEGQVQSGERILERALLLFPSAYFRAVSEEVREAMANVDCIRYDLFADYPDYALRQGAPPGALGPDLQALWAKSPMHASVEHQHRPTMASAAAPNLLDWGIGPEEHEARAVLLDHPFSRDPPVESDLQFVVDACVANGPRVSRVRRRRLEVLQRTAAALHKLDEFSLRLRHTYLDSAPGVRPVYCAFLVVLTGWPDVGLPARLAQGFELAGEVPASTVLRPIQPKPVGKGPLAGEEEQLLGESAWHYVNSVEAQTIPSKQAPTIYDLTQDEIKDGIADPLLDRAAMDRRFGVGGWRPLIRHCLWQSGKWRPIDDGKRSRTNALSSIAETVVCIPPGFVLILLRALAVAFASRTGGVPAWFVPVVSTEDWWKGFRQLFPTQEHAGLAVVAVMEPSTQKWKYSCLRGLPFGLGVAVNQFSRMAAFVTAMNRRLLLLLTGHYVDDSPTLEMDCMVGAPGAGDSVVCQHAASMGIRYSDSKRQPPSFMFAFLGHLHDLCRTAWSMAAAWGPKLLSRERLVEMCEGAIRTQRLSSGQAAKLRGFASWMDSSLAGRCMRGAMHAFIARQYWDGDERVQPGSVLHEALMYVAAAAVHMPDRIAALQRPTVPPLVLYTDASADGERVRLGAKLLVPGGAVYVTIWDATPEARESWGEQATVINQAELHCGVLVAGTFPDLLRGCDVLWWIDNTAAATAMVKAGSPTVTMGKLALQAHAMLTSLGCRVWIEHVPSKDNPADVLSREGLDDPVVREHCASGRDSFAETGIGECAVRLEGLEARSASPFERGGLRRRRDASEASQVQGPDLKGNPELASSLGACTADLKNYTESNATLGQLALASHIRALFAGVAEPDPNAPGPLRRARLQASAGSGVVDELVMLSESSESSGQGQAMLSILELCNGYANAALQRLWGCCLEPRRATQNRHLLSAVFPDLQKLWIGSPSGGRSVSLEFAVKLCFLSLLSATCSGGEVDVAKVLGVAPAPGAGGVAGSSWRVADPSSAEFDQVITAAELADSTEDRDDGVKVQRLALISGVTQLVELVKDTDHDAWFARKRPGLPGGASGDLRLLGHFLNSAQRRVLPLAKAMELVTPKTFADWPHPGPKATQEFLESVLENGGDLQVWLNAFMRKSGVSENSSVAHELRNLVQIVRLGISYDQNDPTNLACIEQAVRRIHEIQQAIRRNPKHPDFTGLDVGTIGSCDEIGGARLRSFDSWLSSKQKEEAKTMEAQRKWREELYLVLLVVVIVGLPHTVKRLV</sequence>
<evidence type="ECO:0000256" key="1">
    <source>
        <dbReference type="SAM" id="MobiDB-lite"/>
    </source>
</evidence>
<accession>A0ABN9Q2U4</accession>
<proteinExistence type="predicted"/>
<organism evidence="2 3">
    <name type="scientific">Prorocentrum cordatum</name>
    <dbReference type="NCBI Taxonomy" id="2364126"/>
    <lineage>
        <taxon>Eukaryota</taxon>
        <taxon>Sar</taxon>
        <taxon>Alveolata</taxon>
        <taxon>Dinophyceae</taxon>
        <taxon>Prorocentrales</taxon>
        <taxon>Prorocentraceae</taxon>
        <taxon>Prorocentrum</taxon>
    </lineage>
</organism>
<reference evidence="2" key="1">
    <citation type="submission" date="2023-10" db="EMBL/GenBank/DDBJ databases">
        <authorList>
            <person name="Chen Y."/>
            <person name="Shah S."/>
            <person name="Dougan E. K."/>
            <person name="Thang M."/>
            <person name="Chan C."/>
        </authorList>
    </citation>
    <scope>NUCLEOTIDE SEQUENCE [LARGE SCALE GENOMIC DNA]</scope>
</reference>
<feature type="region of interest" description="Disordered" evidence="1">
    <location>
        <begin position="340"/>
        <end position="383"/>
    </location>
</feature>
<dbReference type="Proteomes" id="UP001189429">
    <property type="component" value="Unassembled WGS sequence"/>
</dbReference>
<name>A0ABN9Q2U4_9DINO</name>
<feature type="region of interest" description="Disordered" evidence="1">
    <location>
        <begin position="105"/>
        <end position="133"/>
    </location>
</feature>
<dbReference type="EMBL" id="CAUYUJ010001727">
    <property type="protein sequence ID" value="CAK0797312.1"/>
    <property type="molecule type" value="Genomic_DNA"/>
</dbReference>